<dbReference type="SUPFAM" id="SSF52799">
    <property type="entry name" value="(Phosphotyrosine protein) phosphatases II"/>
    <property type="match status" value="1"/>
</dbReference>
<dbReference type="Gene3D" id="1.10.8.20">
    <property type="entry name" value="N-terminal domain of phosphatidylinositol transfer protein sec14p"/>
    <property type="match status" value="1"/>
</dbReference>
<feature type="compositionally biased region" description="Pro residues" evidence="1">
    <location>
        <begin position="466"/>
        <end position="475"/>
    </location>
</feature>
<dbReference type="OrthoDB" id="10051650at2759"/>
<evidence type="ECO:0000259" key="3">
    <source>
        <dbReference type="PROSITE" id="PS50056"/>
    </source>
</evidence>
<dbReference type="Gene3D" id="3.40.525.10">
    <property type="entry name" value="CRAL-TRIO lipid binding domain"/>
    <property type="match status" value="1"/>
</dbReference>
<dbReference type="KEGG" id="aplc:110987104"/>
<dbReference type="GeneID" id="110987104"/>
<dbReference type="InterPro" id="IPR036273">
    <property type="entry name" value="CRAL/TRIO_N_dom_sf"/>
</dbReference>
<feature type="domain" description="Tyrosine-protein phosphatase" evidence="2">
    <location>
        <begin position="523"/>
        <end position="794"/>
    </location>
</feature>
<dbReference type="SUPFAM" id="SSF52087">
    <property type="entry name" value="CRAL/TRIO domain"/>
    <property type="match status" value="1"/>
</dbReference>
<protein>
    <submittedName>
        <fullName evidence="6">Tyrosine-protein phosphatase non-receptor type 9-like isoform X1</fullName>
    </submittedName>
</protein>
<feature type="compositionally biased region" description="Basic and acidic residues" evidence="1">
    <location>
        <begin position="428"/>
        <end position="443"/>
    </location>
</feature>
<dbReference type="PANTHER" id="PTHR19134:SF534">
    <property type="entry name" value="LD27988P"/>
    <property type="match status" value="1"/>
</dbReference>
<gene>
    <name evidence="6" type="primary">LOC110987104</name>
</gene>
<dbReference type="Gene3D" id="3.90.190.10">
    <property type="entry name" value="Protein tyrosine phosphatase superfamily"/>
    <property type="match status" value="1"/>
</dbReference>
<dbReference type="SMART" id="SM00194">
    <property type="entry name" value="PTPc"/>
    <property type="match status" value="1"/>
</dbReference>
<dbReference type="InterPro" id="IPR000242">
    <property type="entry name" value="PTP_cat"/>
</dbReference>
<keyword evidence="5" id="KW-1185">Reference proteome</keyword>
<dbReference type="PROSITE" id="PS50191">
    <property type="entry name" value="CRAL_TRIO"/>
    <property type="match status" value="1"/>
</dbReference>
<dbReference type="Proteomes" id="UP000694845">
    <property type="component" value="Unplaced"/>
</dbReference>
<dbReference type="InterPro" id="IPR016130">
    <property type="entry name" value="Tyr_Pase_AS"/>
</dbReference>
<evidence type="ECO:0000313" key="5">
    <source>
        <dbReference type="Proteomes" id="UP000694845"/>
    </source>
</evidence>
<dbReference type="SMART" id="SM00516">
    <property type="entry name" value="SEC14"/>
    <property type="match status" value="1"/>
</dbReference>
<dbReference type="InterPro" id="IPR050348">
    <property type="entry name" value="Protein-Tyr_Phosphatase"/>
</dbReference>
<sequence length="817" mass="91729">MLHVPVVAAPGMDTRTALDKTIWVVVGMTGDCSEENTEQEAAEGELFEATHLFLDHLNRVRAEYNVAPVSWKTAVRFLMARKFDVKRALELFKNHAALRQREGLSHLSPTEEPLSRELLSGKFTILPHRDTTGAAIALFSAKLHAPNAVPMQAVLQAVVFQLDHALSDNNTQRNGLTCIYNMTESSFANFDMNLSKKLLSMLREGYPARLKRVYVVTPPLWFKAMYKLLAPLLKEKIKERVTLVSAERLCRYIPAMALPRELGGSAEVKHLDWLNSCLNQQTGDNNRNSQDLSDEFADSLDALEANRKALELFGAIPSAGSKALPQPYVNHVQAVQRERTSSLGSDAGHGLVAVPSQTGSAGNSIPSSPAQPRHRNLAQEINDHVDRLDALDKNDIPDCTAVLGRTDHHPHPQIVQGCMVSDDDDEEKGQQETKEKHETEPVREAISNHINQTNHSNDDDLIDMPTEPPPKPPRPQEQVCVSTPTMPGRHALKEELSVHQPTDTGMDLDGLVEYVLQTKQSGIYKEYAMIRAEPPVGLFNVSKHKFNLPKNRYADVLCYDQSRVKLKLTNGDPYSDYINANTMDGYMQKNAFIAAQGPLPRTFGDFWRMIWEQSVLVVVMTTRTVERGRLKCGQYWPGEVGSSENYSFIAVKNLEMERRRDYTITVFSVQNMQTGETRRVTHMQFTSWPDFGTPRSAQAMLEFREEVRRYQAKAVEELGSVWTSHPLGPPILVHCSAGIGRTGTFCTLDISLSRLEDVHTVDICNTVRRMRAQRAFSIQTPDQYEFCYFAIIEYAQRAGKLAPIDFSGYDDSESDSD</sequence>
<dbReference type="InterPro" id="IPR001251">
    <property type="entry name" value="CRAL-TRIO_dom"/>
</dbReference>
<evidence type="ECO:0000256" key="1">
    <source>
        <dbReference type="SAM" id="MobiDB-lite"/>
    </source>
</evidence>
<proteinExistence type="predicted"/>
<dbReference type="Pfam" id="PF00650">
    <property type="entry name" value="CRAL_TRIO"/>
    <property type="match status" value="1"/>
</dbReference>
<dbReference type="PANTHER" id="PTHR19134">
    <property type="entry name" value="RECEPTOR-TYPE TYROSINE-PROTEIN PHOSPHATASE"/>
    <property type="match status" value="1"/>
</dbReference>
<name>A0A8B7ZI41_ACAPL</name>
<dbReference type="InterPro" id="IPR011074">
    <property type="entry name" value="CRAL/TRIO_N_dom"/>
</dbReference>
<dbReference type="SMART" id="SM00404">
    <property type="entry name" value="PTPc_motif"/>
    <property type="match status" value="1"/>
</dbReference>
<dbReference type="SMART" id="SM01100">
    <property type="entry name" value="CRAL_TRIO_N"/>
    <property type="match status" value="1"/>
</dbReference>
<evidence type="ECO:0000313" key="6">
    <source>
        <dbReference type="RefSeq" id="XP_022105239.1"/>
    </source>
</evidence>
<dbReference type="CDD" id="cd14543">
    <property type="entry name" value="PTPc-N9"/>
    <property type="match status" value="1"/>
</dbReference>
<accession>A0A8B7ZI41</accession>
<dbReference type="PRINTS" id="PR00700">
    <property type="entry name" value="PRTYPHPHTASE"/>
</dbReference>
<dbReference type="InterPro" id="IPR000387">
    <property type="entry name" value="Tyr_Pase_dom"/>
</dbReference>
<evidence type="ECO:0000259" key="2">
    <source>
        <dbReference type="PROSITE" id="PS50055"/>
    </source>
</evidence>
<organism evidence="5 6">
    <name type="scientific">Acanthaster planci</name>
    <name type="common">Crown-of-thorns starfish</name>
    <dbReference type="NCBI Taxonomy" id="133434"/>
    <lineage>
        <taxon>Eukaryota</taxon>
        <taxon>Metazoa</taxon>
        <taxon>Echinodermata</taxon>
        <taxon>Eleutherozoa</taxon>
        <taxon>Asterozoa</taxon>
        <taxon>Asteroidea</taxon>
        <taxon>Valvatacea</taxon>
        <taxon>Valvatida</taxon>
        <taxon>Acanthasteridae</taxon>
        <taxon>Acanthaster</taxon>
    </lineage>
</organism>
<dbReference type="PROSITE" id="PS50056">
    <property type="entry name" value="TYR_PHOSPHATASE_2"/>
    <property type="match status" value="1"/>
</dbReference>
<dbReference type="AlphaFoldDB" id="A0A8B7ZI41"/>
<dbReference type="RefSeq" id="XP_022105239.1">
    <property type="nucleotide sequence ID" value="XM_022249547.1"/>
</dbReference>
<dbReference type="InterPro" id="IPR029021">
    <property type="entry name" value="Prot-tyrosine_phosphatase-like"/>
</dbReference>
<dbReference type="InterPro" id="IPR036865">
    <property type="entry name" value="CRAL-TRIO_dom_sf"/>
</dbReference>
<dbReference type="GO" id="GO:0004725">
    <property type="term" value="F:protein tyrosine phosphatase activity"/>
    <property type="evidence" value="ECO:0007669"/>
    <property type="project" value="InterPro"/>
</dbReference>
<feature type="region of interest" description="Disordered" evidence="1">
    <location>
        <begin position="420"/>
        <end position="481"/>
    </location>
</feature>
<dbReference type="SUPFAM" id="SSF46938">
    <property type="entry name" value="CRAL/TRIO N-terminal domain"/>
    <property type="match status" value="1"/>
</dbReference>
<dbReference type="FunFam" id="3.90.190.10:FF:000026">
    <property type="entry name" value="tyrosine-protein phosphatase non-receptor type 9"/>
    <property type="match status" value="1"/>
</dbReference>
<dbReference type="PROSITE" id="PS00383">
    <property type="entry name" value="TYR_PHOSPHATASE_1"/>
    <property type="match status" value="1"/>
</dbReference>
<reference evidence="6" key="1">
    <citation type="submission" date="2025-08" db="UniProtKB">
        <authorList>
            <consortium name="RefSeq"/>
        </authorList>
    </citation>
    <scope>IDENTIFICATION</scope>
</reference>
<dbReference type="CDD" id="cd00170">
    <property type="entry name" value="SEC14"/>
    <property type="match status" value="1"/>
</dbReference>
<evidence type="ECO:0000259" key="4">
    <source>
        <dbReference type="PROSITE" id="PS50191"/>
    </source>
</evidence>
<feature type="domain" description="Tyrosine specific protein phosphatases" evidence="3">
    <location>
        <begin position="701"/>
        <end position="785"/>
    </location>
</feature>
<feature type="domain" description="CRAL-TRIO" evidence="4">
    <location>
        <begin position="111"/>
        <end position="270"/>
    </location>
</feature>
<dbReference type="InterPro" id="IPR003595">
    <property type="entry name" value="Tyr_Pase_cat"/>
</dbReference>
<dbReference type="Pfam" id="PF00102">
    <property type="entry name" value="Y_phosphatase"/>
    <property type="match status" value="1"/>
</dbReference>
<dbReference type="PROSITE" id="PS50055">
    <property type="entry name" value="TYR_PHOSPHATASE_PTP"/>
    <property type="match status" value="1"/>
</dbReference>